<proteinExistence type="predicted"/>
<dbReference type="Gene3D" id="3.40.50.300">
    <property type="entry name" value="P-loop containing nucleotide triphosphate hydrolases"/>
    <property type="match status" value="2"/>
</dbReference>
<comment type="caution">
    <text evidence="7">The sequence shown here is derived from an EMBL/GenBank/DDBJ whole genome shotgun (WGS) entry which is preliminary data.</text>
</comment>
<evidence type="ECO:0000259" key="6">
    <source>
        <dbReference type="PROSITE" id="PS50893"/>
    </source>
</evidence>
<dbReference type="SUPFAM" id="SSF52540">
    <property type="entry name" value="P-loop containing nucleoside triphosphate hydrolases"/>
    <property type="match status" value="2"/>
</dbReference>
<protein>
    <submittedName>
        <fullName evidence="7">ABC-F family ATP-binding cassette domain-containing protein</fullName>
    </submittedName>
</protein>
<feature type="region of interest" description="Disordered" evidence="5">
    <location>
        <begin position="548"/>
        <end position="589"/>
    </location>
</feature>
<dbReference type="Gene3D" id="1.10.287.380">
    <property type="entry name" value="Valyl-tRNA synthetase, C-terminal domain"/>
    <property type="match status" value="1"/>
</dbReference>
<feature type="domain" description="ABC transporter" evidence="6">
    <location>
        <begin position="4"/>
        <end position="257"/>
    </location>
</feature>
<dbReference type="CDD" id="cd03221">
    <property type="entry name" value="ABCF_EF-3"/>
    <property type="match status" value="2"/>
</dbReference>
<name>A0A9D1I793_9FIRM</name>
<dbReference type="Proteomes" id="UP000824091">
    <property type="component" value="Unassembled WGS sequence"/>
</dbReference>
<evidence type="ECO:0000256" key="5">
    <source>
        <dbReference type="SAM" id="MobiDB-lite"/>
    </source>
</evidence>
<dbReference type="InterPro" id="IPR003439">
    <property type="entry name" value="ABC_transporter-like_ATP-bd"/>
</dbReference>
<dbReference type="AlphaFoldDB" id="A0A9D1I793"/>
<dbReference type="InterPro" id="IPR027417">
    <property type="entry name" value="P-loop_NTPase"/>
</dbReference>
<reference evidence="7" key="2">
    <citation type="journal article" date="2021" name="PeerJ">
        <title>Extensive microbial diversity within the chicken gut microbiome revealed by metagenomics and culture.</title>
        <authorList>
            <person name="Gilroy R."/>
            <person name="Ravi A."/>
            <person name="Getino M."/>
            <person name="Pursley I."/>
            <person name="Horton D.L."/>
            <person name="Alikhan N.F."/>
            <person name="Baker D."/>
            <person name="Gharbi K."/>
            <person name="Hall N."/>
            <person name="Watson M."/>
            <person name="Adriaenssens E.M."/>
            <person name="Foster-Nyarko E."/>
            <person name="Jarju S."/>
            <person name="Secka A."/>
            <person name="Antonio M."/>
            <person name="Oren A."/>
            <person name="Chaudhuri R.R."/>
            <person name="La Ragione R."/>
            <person name="Hildebrand F."/>
            <person name="Pallen M.J."/>
        </authorList>
    </citation>
    <scope>NUCLEOTIDE SEQUENCE</scope>
    <source>
        <strain evidence="7">11300</strain>
    </source>
</reference>
<evidence type="ECO:0000256" key="1">
    <source>
        <dbReference type="ARBA" id="ARBA00022737"/>
    </source>
</evidence>
<dbReference type="Pfam" id="PF00005">
    <property type="entry name" value="ABC_tran"/>
    <property type="match status" value="2"/>
</dbReference>
<feature type="compositionally biased region" description="Basic and acidic residues" evidence="5">
    <location>
        <begin position="569"/>
        <end position="589"/>
    </location>
</feature>
<evidence type="ECO:0000256" key="3">
    <source>
        <dbReference type="ARBA" id="ARBA00022840"/>
    </source>
</evidence>
<dbReference type="GO" id="GO:0016887">
    <property type="term" value="F:ATP hydrolysis activity"/>
    <property type="evidence" value="ECO:0007669"/>
    <property type="project" value="InterPro"/>
</dbReference>
<dbReference type="EMBL" id="DVMO01000116">
    <property type="protein sequence ID" value="HIU28270.1"/>
    <property type="molecule type" value="Genomic_DNA"/>
</dbReference>
<dbReference type="InterPro" id="IPR032524">
    <property type="entry name" value="ABC_tran_C"/>
</dbReference>
<accession>A0A9D1I793</accession>
<gene>
    <name evidence="7" type="ORF">IAD16_07825</name>
</gene>
<dbReference type="InterPro" id="IPR003593">
    <property type="entry name" value="AAA+_ATPase"/>
</dbReference>
<dbReference type="FunFam" id="3.40.50.300:FF:000309">
    <property type="entry name" value="ABC transporter ATP-binding protein"/>
    <property type="match status" value="1"/>
</dbReference>
<dbReference type="NCBIfam" id="NF000355">
    <property type="entry name" value="ribo_prot_ABC_F"/>
    <property type="match status" value="1"/>
</dbReference>
<keyword evidence="4" id="KW-0175">Coiled coil</keyword>
<keyword evidence="3 7" id="KW-0067">ATP-binding</keyword>
<dbReference type="InterPro" id="IPR017871">
    <property type="entry name" value="ABC_transporter-like_CS"/>
</dbReference>
<evidence type="ECO:0000256" key="2">
    <source>
        <dbReference type="ARBA" id="ARBA00022741"/>
    </source>
</evidence>
<keyword evidence="1" id="KW-0677">Repeat</keyword>
<dbReference type="InterPro" id="IPR037118">
    <property type="entry name" value="Val-tRNA_synth_C_sf"/>
</dbReference>
<dbReference type="GO" id="GO:0005524">
    <property type="term" value="F:ATP binding"/>
    <property type="evidence" value="ECO:0007669"/>
    <property type="project" value="UniProtKB-KW"/>
</dbReference>
<dbReference type="PROSITE" id="PS00211">
    <property type="entry name" value="ABC_TRANSPORTER_1"/>
    <property type="match status" value="2"/>
</dbReference>
<evidence type="ECO:0000256" key="4">
    <source>
        <dbReference type="SAM" id="Coils"/>
    </source>
</evidence>
<reference evidence="7" key="1">
    <citation type="submission" date="2020-10" db="EMBL/GenBank/DDBJ databases">
        <authorList>
            <person name="Gilroy R."/>
        </authorList>
    </citation>
    <scope>NUCLEOTIDE SEQUENCE</scope>
    <source>
        <strain evidence="7">11300</strain>
    </source>
</reference>
<dbReference type="PROSITE" id="PS50893">
    <property type="entry name" value="ABC_TRANSPORTER_2"/>
    <property type="match status" value="2"/>
</dbReference>
<dbReference type="PANTHER" id="PTHR42855">
    <property type="entry name" value="ABC TRANSPORTER ATP-BINDING SUBUNIT"/>
    <property type="match status" value="1"/>
</dbReference>
<dbReference type="PANTHER" id="PTHR42855:SF2">
    <property type="entry name" value="DRUG RESISTANCE ABC TRANSPORTER,ATP-BINDING PROTEIN"/>
    <property type="match status" value="1"/>
</dbReference>
<dbReference type="Pfam" id="PF16326">
    <property type="entry name" value="ABC_tran_CTD"/>
    <property type="match status" value="1"/>
</dbReference>
<feature type="domain" description="ABC transporter" evidence="6">
    <location>
        <begin position="327"/>
        <end position="545"/>
    </location>
</feature>
<evidence type="ECO:0000313" key="7">
    <source>
        <dbReference type="EMBL" id="HIU28270.1"/>
    </source>
</evidence>
<dbReference type="InterPro" id="IPR051309">
    <property type="entry name" value="ABCF_ATPase"/>
</dbReference>
<organism evidence="7 8">
    <name type="scientific">Candidatus Fimisoma avicola</name>
    <dbReference type="NCBI Taxonomy" id="2840826"/>
    <lineage>
        <taxon>Bacteria</taxon>
        <taxon>Bacillati</taxon>
        <taxon>Bacillota</taxon>
        <taxon>Clostridia</taxon>
        <taxon>Eubacteriales</taxon>
        <taxon>Candidatus Fimisoma</taxon>
    </lineage>
</organism>
<dbReference type="GO" id="GO:0003677">
    <property type="term" value="F:DNA binding"/>
    <property type="evidence" value="ECO:0007669"/>
    <property type="project" value="InterPro"/>
</dbReference>
<dbReference type="SMART" id="SM00382">
    <property type="entry name" value="AAA"/>
    <property type="match status" value="2"/>
</dbReference>
<keyword evidence="2" id="KW-0547">Nucleotide-binding</keyword>
<evidence type="ECO:0000313" key="8">
    <source>
        <dbReference type="Proteomes" id="UP000824091"/>
    </source>
</evidence>
<dbReference type="FunFam" id="3.40.50.300:FF:000011">
    <property type="entry name" value="Putative ABC transporter ATP-binding component"/>
    <property type="match status" value="1"/>
</dbReference>
<dbReference type="InterPro" id="IPR032781">
    <property type="entry name" value="ABC_tran_Xtn"/>
</dbReference>
<feature type="coiled-coil region" evidence="4">
    <location>
        <begin position="250"/>
        <end position="280"/>
    </location>
</feature>
<sequence>MIVLSASNLTKAYGTDVIIKDADFHINSGDRIGLIGRNGAGKTTLLNMMTAALAPDEGHVFVPSDLRIGYLRQRDTFREDMTVIEAIESIFEPLRDMEKQIMKAADQAAAHPEDERLLHRLDSLQQEYDRKGGYTYKSEMNGILTSMAFGPEYHDKKIKSLSGGERTRLALAALLLEKPDLLILDEPTNHLDIGMLKWLEQYLSAYRGSMVIVSHDRYFLNRIVNRIFEIEHHRLRTYDGNYDQYLEKKRRLAEADMKAYENQQREIARQEAIIRAMKERGTEHLAKRARSREKRLDMIDRIEKPQSAEDSMKIRFQQEFQSGGDVIITEDLKKSFGIGKDRKVLFDHVNMDIKRGEKICIVGRNGIGKTTLLKIIMNQLAPDSGRVKIGHNVTFGYYDQGQMLLDPNNTVLGEMKETYRLYTDTKMRSVLGRFLFRGDDVFLKVSDLSGGEKARLSLLKMMLGGANTLLLDEPTNHMDIESKEVFEDALAEFPGTAIIVSHDRYFLQKIPDRILELTPEGVTEYLGRYDYYMEKKEQIESGKKYLEAMGNSADSEEPQESGVQPLTAEEQRRLNKEKEAEQRRRTRRRENLENEISKIEAKIKELEAAICLPENASDYQMLADLSRELEENKLRHDEALEEWMELE</sequence>
<dbReference type="Pfam" id="PF12848">
    <property type="entry name" value="ABC_tran_Xtn"/>
    <property type="match status" value="1"/>
</dbReference>